<keyword evidence="1" id="KW-0472">Membrane</keyword>
<feature type="chain" id="PRO_5039729620" evidence="2">
    <location>
        <begin position="20"/>
        <end position="497"/>
    </location>
</feature>
<dbReference type="Gene3D" id="3.40.710.10">
    <property type="entry name" value="DD-peptidase/beta-lactamase superfamily"/>
    <property type="match status" value="1"/>
</dbReference>
<dbReference type="InterPro" id="IPR050491">
    <property type="entry name" value="AmpC-like"/>
</dbReference>
<feature type="transmembrane region" description="Helical" evidence="1">
    <location>
        <begin position="414"/>
        <end position="435"/>
    </location>
</feature>
<evidence type="ECO:0000259" key="3">
    <source>
        <dbReference type="Pfam" id="PF00144"/>
    </source>
</evidence>
<dbReference type="PANTHER" id="PTHR46825:SF9">
    <property type="entry name" value="BETA-LACTAMASE-RELATED DOMAIN-CONTAINING PROTEIN"/>
    <property type="match status" value="1"/>
</dbReference>
<keyword evidence="2" id="KW-0732">Signal</keyword>
<evidence type="ECO:0000313" key="5">
    <source>
        <dbReference type="Proteomes" id="UP000649753"/>
    </source>
</evidence>
<dbReference type="InterPro" id="IPR012338">
    <property type="entry name" value="Beta-lactam/transpept-like"/>
</dbReference>
<keyword evidence="5" id="KW-1185">Reference proteome</keyword>
<keyword evidence="1" id="KW-1133">Transmembrane helix</keyword>
<proteinExistence type="predicted"/>
<reference evidence="4" key="1">
    <citation type="submission" date="2020-10" db="EMBL/GenBank/DDBJ databases">
        <title>Sequencing the genomes of 1000 actinobacteria strains.</title>
        <authorList>
            <person name="Klenk H.-P."/>
        </authorList>
    </citation>
    <scope>NUCLEOTIDE SEQUENCE</scope>
    <source>
        <strain evidence="4">DSM 46832</strain>
    </source>
</reference>
<gene>
    <name evidence="4" type="ORF">H4W31_006027</name>
</gene>
<protein>
    <submittedName>
        <fullName evidence="4">CubicO group peptidase (Beta-lactamase class C family)</fullName>
    </submittedName>
</protein>
<feature type="domain" description="Beta-lactamase-related" evidence="3">
    <location>
        <begin position="31"/>
        <end position="347"/>
    </location>
</feature>
<dbReference type="SUPFAM" id="SSF56601">
    <property type="entry name" value="beta-lactamase/transpeptidase-like"/>
    <property type="match status" value="1"/>
</dbReference>
<accession>A0A927M9F4</accession>
<name>A0A927M9F4_9ACTN</name>
<comment type="caution">
    <text evidence="4">The sequence shown here is derived from an EMBL/GenBank/DDBJ whole genome shotgun (WGS) entry which is preliminary data.</text>
</comment>
<organism evidence="4 5">
    <name type="scientific">Plantactinospora soyae</name>
    <dbReference type="NCBI Taxonomy" id="1544732"/>
    <lineage>
        <taxon>Bacteria</taxon>
        <taxon>Bacillati</taxon>
        <taxon>Actinomycetota</taxon>
        <taxon>Actinomycetes</taxon>
        <taxon>Micromonosporales</taxon>
        <taxon>Micromonosporaceae</taxon>
        <taxon>Plantactinospora</taxon>
    </lineage>
</organism>
<dbReference type="PANTHER" id="PTHR46825">
    <property type="entry name" value="D-ALANYL-D-ALANINE-CARBOXYPEPTIDASE/ENDOPEPTIDASE AMPH"/>
    <property type="match status" value="1"/>
</dbReference>
<dbReference type="InterPro" id="IPR001466">
    <property type="entry name" value="Beta-lactam-related"/>
</dbReference>
<feature type="signal peptide" evidence="2">
    <location>
        <begin position="1"/>
        <end position="19"/>
    </location>
</feature>
<keyword evidence="1" id="KW-0812">Transmembrane</keyword>
<dbReference type="RefSeq" id="WP_318783476.1">
    <property type="nucleotide sequence ID" value="NZ_JADBEB010000001.1"/>
</dbReference>
<evidence type="ECO:0000313" key="4">
    <source>
        <dbReference type="EMBL" id="MBE1490389.1"/>
    </source>
</evidence>
<dbReference type="Proteomes" id="UP000649753">
    <property type="component" value="Unassembled WGS sequence"/>
</dbReference>
<evidence type="ECO:0000256" key="1">
    <source>
        <dbReference type="SAM" id="Phobius"/>
    </source>
</evidence>
<dbReference type="AlphaFoldDB" id="A0A927M9F4"/>
<evidence type="ECO:0000256" key="2">
    <source>
        <dbReference type="SAM" id="SignalP"/>
    </source>
</evidence>
<sequence>MLIHALAALVLTVAAPVPAPTRPSVVDAASIDAVVRAYLDATRIPGVAVAVTRGRAVVHTSGYGHTAAGDAVTDHTVMAVASLSKSVTALAVMQLVDAGRVALDAPARRYLPEFTMADDRAAAITVRQLLDQTSGMSDRTYQSFSGPPLHTLREAVASMRTARLTTAPGTRYAYHNPNYQVAARLVEVVSGQSFDAYLRHHVFRPLGMADSSTADTADDLPPSGRGHRMVAGMAVAVPEPPAFGNGSGGVLSTARDLAAWLITQNSQGRGPDGTPVVSPASVAEMHRSSAVRSSYGLGWDIGETPSGAPLVEHTGGLITVTAYQALLPTSGYGIAVLANAGDQYGDAPALGAHLIDLLEGRPSSPPAPPTPLIGIDVVLLLLSLGAVYPSVRGVRRSRHWAGHHRLRPATVARLLPYLLPVLLLSTIHDVVSFLYRGRDISWLQAVYLYPTFTLLLGVAASGCVAVVVARLLRATQVMAADRRPGTQAADTPTTPVA</sequence>
<feature type="transmembrane region" description="Helical" evidence="1">
    <location>
        <begin position="372"/>
        <end position="394"/>
    </location>
</feature>
<feature type="transmembrane region" description="Helical" evidence="1">
    <location>
        <begin position="447"/>
        <end position="472"/>
    </location>
</feature>
<dbReference type="Pfam" id="PF00144">
    <property type="entry name" value="Beta-lactamase"/>
    <property type="match status" value="1"/>
</dbReference>
<dbReference type="EMBL" id="JADBEB010000001">
    <property type="protein sequence ID" value="MBE1490389.1"/>
    <property type="molecule type" value="Genomic_DNA"/>
</dbReference>